<dbReference type="InterPro" id="IPR006145">
    <property type="entry name" value="PsdUridine_synth_RsuA/RluA"/>
</dbReference>
<reference evidence="3 4" key="1">
    <citation type="journal article" date="2004" name="Science">
        <title>The genome of the diatom Thalassiosira pseudonana: ecology, evolution, and metabolism.</title>
        <authorList>
            <person name="Armbrust E.V."/>
            <person name="Berges J.A."/>
            <person name="Bowler C."/>
            <person name="Green B.R."/>
            <person name="Martinez D."/>
            <person name="Putnam N.H."/>
            <person name="Zhou S."/>
            <person name="Allen A.E."/>
            <person name="Apt K.E."/>
            <person name="Bechner M."/>
            <person name="Brzezinski M.A."/>
            <person name="Chaal B.K."/>
            <person name="Chiovitti A."/>
            <person name="Davis A.K."/>
            <person name="Demarest M.S."/>
            <person name="Detter J.C."/>
            <person name="Glavina T."/>
            <person name="Goodstein D."/>
            <person name="Hadi M.Z."/>
            <person name="Hellsten U."/>
            <person name="Hildebrand M."/>
            <person name="Jenkins B.D."/>
            <person name="Jurka J."/>
            <person name="Kapitonov V.V."/>
            <person name="Kroger N."/>
            <person name="Lau W.W."/>
            <person name="Lane T.W."/>
            <person name="Larimer F.W."/>
            <person name="Lippmeier J.C."/>
            <person name="Lucas S."/>
            <person name="Medina M."/>
            <person name="Montsant A."/>
            <person name="Obornik M."/>
            <person name="Parker M.S."/>
            <person name="Palenik B."/>
            <person name="Pazour G.J."/>
            <person name="Richardson P.M."/>
            <person name="Rynearson T.A."/>
            <person name="Saito M.A."/>
            <person name="Schwartz D.C."/>
            <person name="Thamatrakoln K."/>
            <person name="Valentin K."/>
            <person name="Vardi A."/>
            <person name="Wilkerson F.P."/>
            <person name="Rokhsar D.S."/>
        </authorList>
    </citation>
    <scope>NUCLEOTIDE SEQUENCE [LARGE SCALE GENOMIC DNA]</scope>
    <source>
        <strain evidence="3 4">CCMP1335</strain>
    </source>
</reference>
<evidence type="ECO:0000313" key="3">
    <source>
        <dbReference type="EMBL" id="EED93615.1"/>
    </source>
</evidence>
<feature type="domain" description="Pseudouridine synthase RsuA/RluA-like" evidence="2">
    <location>
        <begin position="2"/>
        <end position="117"/>
    </location>
</feature>
<dbReference type="PANTHER" id="PTHR21600:SF87">
    <property type="entry name" value="RNA PSEUDOURIDYLATE SYNTHASE DOMAIN-CONTAINING PROTEIN 1"/>
    <property type="match status" value="1"/>
</dbReference>
<dbReference type="PANTHER" id="PTHR21600">
    <property type="entry name" value="MITOCHONDRIAL RNA PSEUDOURIDINE SYNTHASE"/>
    <property type="match status" value="1"/>
</dbReference>
<proteinExistence type="inferred from homology"/>
<dbReference type="eggNOG" id="KOG1919">
    <property type="taxonomic scope" value="Eukaryota"/>
</dbReference>
<dbReference type="STRING" id="35128.B8BWY4"/>
<dbReference type="HOGENOM" id="CLU_016902_11_1_1"/>
<accession>B8BWY4</accession>
<dbReference type="InterPro" id="IPR050188">
    <property type="entry name" value="RluA_PseudoU_synthase"/>
</dbReference>
<dbReference type="GO" id="GO:0009982">
    <property type="term" value="F:pseudouridine synthase activity"/>
    <property type="evidence" value="ECO:0000318"/>
    <property type="project" value="GO_Central"/>
</dbReference>
<gene>
    <name evidence="3" type="ORF">THAPSDRAFT_268412</name>
</gene>
<dbReference type="CDD" id="cd02869">
    <property type="entry name" value="PseudoU_synth_RluA_like"/>
    <property type="match status" value="1"/>
</dbReference>
<dbReference type="InterPro" id="IPR020103">
    <property type="entry name" value="PsdUridine_synth_cat_dom_sf"/>
</dbReference>
<dbReference type="Pfam" id="PF00849">
    <property type="entry name" value="PseudoU_synth_2"/>
    <property type="match status" value="1"/>
</dbReference>
<name>B8BWY4_THAPS</name>
<dbReference type="OMA" id="CMCISET"/>
<evidence type="ECO:0000313" key="4">
    <source>
        <dbReference type="Proteomes" id="UP000001449"/>
    </source>
</evidence>
<dbReference type="RefSeq" id="XP_002288179.1">
    <property type="nucleotide sequence ID" value="XM_002288143.1"/>
</dbReference>
<evidence type="ECO:0000259" key="2">
    <source>
        <dbReference type="Pfam" id="PF00849"/>
    </source>
</evidence>
<comment type="similarity">
    <text evidence="1">Belongs to the pseudouridine synthase RluA family.</text>
</comment>
<evidence type="ECO:0000256" key="1">
    <source>
        <dbReference type="ARBA" id="ARBA00010876"/>
    </source>
</evidence>
<dbReference type="PROSITE" id="PS01129">
    <property type="entry name" value="PSI_RLU"/>
    <property type="match status" value="1"/>
</dbReference>
<dbReference type="EMBL" id="CM000640">
    <property type="protein sequence ID" value="EED93615.1"/>
    <property type="molecule type" value="Genomic_DNA"/>
</dbReference>
<dbReference type="SUPFAM" id="SSF55120">
    <property type="entry name" value="Pseudouridine synthase"/>
    <property type="match status" value="1"/>
</dbReference>
<dbReference type="InParanoid" id="B8BWY4"/>
<reference evidence="3 4" key="2">
    <citation type="journal article" date="2008" name="Nature">
        <title>The Phaeodactylum genome reveals the evolutionary history of diatom genomes.</title>
        <authorList>
            <person name="Bowler C."/>
            <person name="Allen A.E."/>
            <person name="Badger J.H."/>
            <person name="Grimwood J."/>
            <person name="Jabbari K."/>
            <person name="Kuo A."/>
            <person name="Maheswari U."/>
            <person name="Martens C."/>
            <person name="Maumus F."/>
            <person name="Otillar R.P."/>
            <person name="Rayko E."/>
            <person name="Salamov A."/>
            <person name="Vandepoele K."/>
            <person name="Beszteri B."/>
            <person name="Gruber A."/>
            <person name="Heijde M."/>
            <person name="Katinka M."/>
            <person name="Mock T."/>
            <person name="Valentin K."/>
            <person name="Verret F."/>
            <person name="Berges J.A."/>
            <person name="Brownlee C."/>
            <person name="Cadoret J.P."/>
            <person name="Chiovitti A."/>
            <person name="Choi C.J."/>
            <person name="Coesel S."/>
            <person name="De Martino A."/>
            <person name="Detter J.C."/>
            <person name="Durkin C."/>
            <person name="Falciatore A."/>
            <person name="Fournet J."/>
            <person name="Haruta M."/>
            <person name="Huysman M.J."/>
            <person name="Jenkins B.D."/>
            <person name="Jiroutova K."/>
            <person name="Jorgensen R.E."/>
            <person name="Joubert Y."/>
            <person name="Kaplan A."/>
            <person name="Kroger N."/>
            <person name="Kroth P.G."/>
            <person name="La Roche J."/>
            <person name="Lindquist E."/>
            <person name="Lommer M."/>
            <person name="Martin-Jezequel V."/>
            <person name="Lopez P.J."/>
            <person name="Lucas S."/>
            <person name="Mangogna M."/>
            <person name="McGinnis K."/>
            <person name="Medlin L.K."/>
            <person name="Montsant A."/>
            <person name="Oudot-Le Secq M.P."/>
            <person name="Napoli C."/>
            <person name="Obornik M."/>
            <person name="Parker M.S."/>
            <person name="Petit J.L."/>
            <person name="Porcel B.M."/>
            <person name="Poulsen N."/>
            <person name="Robison M."/>
            <person name="Rychlewski L."/>
            <person name="Rynearson T.A."/>
            <person name="Schmutz J."/>
            <person name="Shapiro H."/>
            <person name="Siaut M."/>
            <person name="Stanley M."/>
            <person name="Sussman M.R."/>
            <person name="Taylor A.R."/>
            <person name="Vardi A."/>
            <person name="von Dassow P."/>
            <person name="Vyverman W."/>
            <person name="Willis A."/>
            <person name="Wyrwicz L.S."/>
            <person name="Rokhsar D.S."/>
            <person name="Weissenbach J."/>
            <person name="Armbrust E.V."/>
            <person name="Green B.R."/>
            <person name="Van de Peer Y."/>
            <person name="Grigoriev I.V."/>
        </authorList>
    </citation>
    <scope>NUCLEOTIDE SEQUENCE [LARGE SCALE GENOMIC DNA]</scope>
    <source>
        <strain evidence="3 4">CCMP1335</strain>
    </source>
</reference>
<dbReference type="Gene3D" id="3.30.2350.10">
    <property type="entry name" value="Pseudouridine synthase"/>
    <property type="match status" value="1"/>
</dbReference>
<sequence length="175" mass="19670">MVVHRLDRDTSGVFLLARNDEALKTLHDDFKDKTRGRVTKRYVALVCGHWNSDNASCVADRMTTDEGEIDLPLVRDIENPPFMRVATTGNEIKLPVTRVELQPITGRTHQLRVHCAAMGYPIVGDSIYGYGGEGSPREGIEMDEDECLLCLHAQRLTIFHPLTKAPMMFECSPPF</sequence>
<dbReference type="GO" id="GO:0003723">
    <property type="term" value="F:RNA binding"/>
    <property type="evidence" value="ECO:0007669"/>
    <property type="project" value="InterPro"/>
</dbReference>
<dbReference type="Proteomes" id="UP000001449">
    <property type="component" value="Chromosome 3"/>
</dbReference>
<dbReference type="GO" id="GO:0000455">
    <property type="term" value="P:enzyme-directed rRNA pseudouridine synthesis"/>
    <property type="evidence" value="ECO:0000318"/>
    <property type="project" value="GO_Central"/>
</dbReference>
<organism evidence="3 4">
    <name type="scientific">Thalassiosira pseudonana</name>
    <name type="common">Marine diatom</name>
    <name type="synonym">Cyclotella nana</name>
    <dbReference type="NCBI Taxonomy" id="35128"/>
    <lineage>
        <taxon>Eukaryota</taxon>
        <taxon>Sar</taxon>
        <taxon>Stramenopiles</taxon>
        <taxon>Ochrophyta</taxon>
        <taxon>Bacillariophyta</taxon>
        <taxon>Coscinodiscophyceae</taxon>
        <taxon>Thalassiosirophycidae</taxon>
        <taxon>Thalassiosirales</taxon>
        <taxon>Thalassiosiraceae</taxon>
        <taxon>Thalassiosira</taxon>
    </lineage>
</organism>
<dbReference type="InterPro" id="IPR006224">
    <property type="entry name" value="PsdUridine_synth_RluA-like_CS"/>
</dbReference>
<keyword evidence="4" id="KW-1185">Reference proteome</keyword>
<dbReference type="AlphaFoldDB" id="B8BWY4"/>
<dbReference type="PaxDb" id="35128-Thaps268412"/>
<dbReference type="GeneID" id="7442473"/>
<protein>
    <recommendedName>
        <fullName evidence="2">Pseudouridine synthase RsuA/RluA-like domain-containing protein</fullName>
    </recommendedName>
</protein>
<dbReference type="KEGG" id="tps:THAPSDRAFT_268412"/>